<feature type="compositionally biased region" description="Pro residues" evidence="1">
    <location>
        <begin position="255"/>
        <end position="285"/>
    </location>
</feature>
<evidence type="ECO:0000313" key="4">
    <source>
        <dbReference type="Proteomes" id="UP000324767"/>
    </source>
</evidence>
<feature type="compositionally biased region" description="Low complexity" evidence="1">
    <location>
        <begin position="92"/>
        <end position="105"/>
    </location>
</feature>
<dbReference type="EMBL" id="VXIT01000008">
    <property type="protein sequence ID" value="KAA6410927.1"/>
    <property type="molecule type" value="Genomic_DNA"/>
</dbReference>
<feature type="compositionally biased region" description="Low complexity" evidence="1">
    <location>
        <begin position="65"/>
        <end position="85"/>
    </location>
</feature>
<feature type="compositionally biased region" description="Pro residues" evidence="1">
    <location>
        <begin position="8"/>
        <end position="27"/>
    </location>
</feature>
<dbReference type="Pfam" id="PF02205">
    <property type="entry name" value="WH2"/>
    <property type="match status" value="1"/>
</dbReference>
<feature type="compositionally biased region" description="Pro residues" evidence="1">
    <location>
        <begin position="230"/>
        <end position="247"/>
    </location>
</feature>
<feature type="domain" description="WH2" evidence="2">
    <location>
        <begin position="31"/>
        <end position="48"/>
    </location>
</feature>
<evidence type="ECO:0000256" key="1">
    <source>
        <dbReference type="SAM" id="MobiDB-lite"/>
    </source>
</evidence>
<feature type="compositionally biased region" description="Low complexity" evidence="1">
    <location>
        <begin position="183"/>
        <end position="196"/>
    </location>
</feature>
<protein>
    <submittedName>
        <fullName evidence="3">WH2 motif family</fullName>
    </submittedName>
</protein>
<organism evidence="3 4">
    <name type="scientific">Lasallia pustulata</name>
    <dbReference type="NCBI Taxonomy" id="136370"/>
    <lineage>
        <taxon>Eukaryota</taxon>
        <taxon>Fungi</taxon>
        <taxon>Dikarya</taxon>
        <taxon>Ascomycota</taxon>
        <taxon>Pezizomycotina</taxon>
        <taxon>Lecanoromycetes</taxon>
        <taxon>OSLEUM clade</taxon>
        <taxon>Umbilicariomycetidae</taxon>
        <taxon>Umbilicariales</taxon>
        <taxon>Umbilicariaceae</taxon>
        <taxon>Lasallia</taxon>
    </lineage>
</organism>
<sequence>MPGFGGGGPPPPPPPPGGAIPARPPPAVAKDRGALLTDITKGAKLKKAVTNDRSAPLVGKVAGESSGPKIGGAPPIPGIKKSPAGLAPPVPRAGAANRARSNSDNAGGGAGGDTGGLPAAPQLGGLFAGGMPKLKKRGGIDTGRDGDSPYVSDPETSRSSAPKPPASFAPKPPPAARINTLRPTPQTTESSPPQVTNLLVANLRKPPLRPIPKPSSEILHRAPRSDSSPPRAPPVPPTISKPPPPPVSSRKPSTAAPPPPPPPPSVAPTPPAPPPPPPMSAPRPPAMRSIPPTLPSIPNGPSTPSLAMQAARNAFGSGPPSPGAPPPPPTPPPAAPSFSAPPAPSAPPSAPPVSRPSPQPIRSMLDPSSYTLSNGASPNHNSSPALGNSPLGGKGSIRIEDPRFKFQDESQLPKPRDFMGGAKRYRAGRGSSVPLDISQFG</sequence>
<feature type="compositionally biased region" description="Basic and acidic residues" evidence="1">
    <location>
        <begin position="397"/>
        <end position="408"/>
    </location>
</feature>
<feature type="compositionally biased region" description="Low complexity" evidence="1">
    <location>
        <begin position="116"/>
        <end position="125"/>
    </location>
</feature>
<feature type="region of interest" description="Disordered" evidence="1">
    <location>
        <begin position="1"/>
        <end position="441"/>
    </location>
</feature>
<proteinExistence type="predicted"/>
<feature type="compositionally biased region" description="Pro residues" evidence="1">
    <location>
        <begin position="319"/>
        <end position="359"/>
    </location>
</feature>
<evidence type="ECO:0000259" key="2">
    <source>
        <dbReference type="PROSITE" id="PS51082"/>
    </source>
</evidence>
<dbReference type="GO" id="GO:0003779">
    <property type="term" value="F:actin binding"/>
    <property type="evidence" value="ECO:0007669"/>
    <property type="project" value="InterPro"/>
</dbReference>
<feature type="compositionally biased region" description="Basic and acidic residues" evidence="1">
    <location>
        <begin position="138"/>
        <end position="147"/>
    </location>
</feature>
<dbReference type="OrthoDB" id="2430277at2759"/>
<feature type="compositionally biased region" description="Polar residues" evidence="1">
    <location>
        <begin position="366"/>
        <end position="386"/>
    </location>
</feature>
<comment type="caution">
    <text evidence="3">The sequence shown here is derived from an EMBL/GenBank/DDBJ whole genome shotgun (WGS) entry which is preliminary data.</text>
</comment>
<feature type="compositionally biased region" description="Pro residues" evidence="1">
    <location>
        <begin position="162"/>
        <end position="175"/>
    </location>
</feature>
<dbReference type="AlphaFoldDB" id="A0A5M8PPL5"/>
<dbReference type="PROSITE" id="PS51082">
    <property type="entry name" value="WH2"/>
    <property type="match status" value="1"/>
</dbReference>
<gene>
    <name evidence="3" type="ORF">FRX48_05237</name>
</gene>
<reference evidence="3 4" key="1">
    <citation type="submission" date="2019-09" db="EMBL/GenBank/DDBJ databases">
        <title>The hologenome of the rock-dwelling lichen Lasallia pustulata.</title>
        <authorList>
            <person name="Greshake Tzovaras B."/>
            <person name="Segers F."/>
            <person name="Bicker A."/>
            <person name="Dal Grande F."/>
            <person name="Otte J."/>
            <person name="Hankeln T."/>
            <person name="Schmitt I."/>
            <person name="Ebersberger I."/>
        </authorList>
    </citation>
    <scope>NUCLEOTIDE SEQUENCE [LARGE SCALE GENOMIC DNA]</scope>
    <source>
        <strain evidence="3">A1-1</strain>
    </source>
</reference>
<evidence type="ECO:0000313" key="3">
    <source>
        <dbReference type="EMBL" id="KAA6410927.1"/>
    </source>
</evidence>
<dbReference type="InterPro" id="IPR003124">
    <property type="entry name" value="WH2_dom"/>
</dbReference>
<name>A0A5M8PPL5_9LECA</name>
<feature type="compositionally biased region" description="Gly residues" evidence="1">
    <location>
        <begin position="106"/>
        <end position="115"/>
    </location>
</feature>
<accession>A0A5M8PPL5</accession>
<dbReference type="Proteomes" id="UP000324767">
    <property type="component" value="Unassembled WGS sequence"/>
</dbReference>